<gene>
    <name evidence="2" type="ORF">TGEB3V08_LOCUS4948</name>
</gene>
<feature type="domain" description="Hemocyanin N-terminal" evidence="1">
    <location>
        <begin position="16"/>
        <end position="109"/>
    </location>
</feature>
<dbReference type="EMBL" id="OE840766">
    <property type="protein sequence ID" value="CAD7592478.1"/>
    <property type="molecule type" value="Genomic_DNA"/>
</dbReference>
<proteinExistence type="predicted"/>
<dbReference type="AlphaFoldDB" id="A0A7R9JWY9"/>
<evidence type="ECO:0000259" key="1">
    <source>
        <dbReference type="Pfam" id="PF03722"/>
    </source>
</evidence>
<dbReference type="PANTHER" id="PTHR11511:SF5">
    <property type="entry name" value="FAT-BODY PROTEIN 1-RELATED"/>
    <property type="match status" value="1"/>
</dbReference>
<evidence type="ECO:0000313" key="2">
    <source>
        <dbReference type="EMBL" id="CAD7592478.1"/>
    </source>
</evidence>
<dbReference type="InterPro" id="IPR036697">
    <property type="entry name" value="Hemocyanin_N_sf"/>
</dbReference>
<organism evidence="2">
    <name type="scientific">Timema genevievae</name>
    <name type="common">Walking stick</name>
    <dbReference type="NCBI Taxonomy" id="629358"/>
    <lineage>
        <taxon>Eukaryota</taxon>
        <taxon>Metazoa</taxon>
        <taxon>Ecdysozoa</taxon>
        <taxon>Arthropoda</taxon>
        <taxon>Hexapoda</taxon>
        <taxon>Insecta</taxon>
        <taxon>Pterygota</taxon>
        <taxon>Neoptera</taxon>
        <taxon>Polyneoptera</taxon>
        <taxon>Phasmatodea</taxon>
        <taxon>Timematodea</taxon>
        <taxon>Timematoidea</taxon>
        <taxon>Timematidae</taxon>
        <taxon>Timema</taxon>
    </lineage>
</organism>
<dbReference type="InterPro" id="IPR013788">
    <property type="entry name" value="Hemocyanin/hexamerin"/>
</dbReference>
<reference evidence="2" key="1">
    <citation type="submission" date="2020-11" db="EMBL/GenBank/DDBJ databases">
        <authorList>
            <person name="Tran Van P."/>
        </authorList>
    </citation>
    <scope>NUCLEOTIDE SEQUENCE</scope>
</reference>
<protein>
    <recommendedName>
        <fullName evidence="1">Hemocyanin N-terminal domain-containing protein</fullName>
    </recommendedName>
</protein>
<sequence length="126" mass="14754">MAGDINLVFLKQIKSFVNRITTEHFKCPDCVRSLVRDLDKGMFLPREEIFSLFDPVHRRQMVTLFEALYGANDYDTFFSTAVYFRDRVNPRQFLYAFSVALLHRKELQGVGSAPRLRDHPSHVPHH</sequence>
<dbReference type="SUPFAM" id="SSF48050">
    <property type="entry name" value="Hemocyanin, N-terminal domain"/>
    <property type="match status" value="1"/>
</dbReference>
<name>A0A7R9JWY9_TIMGE</name>
<dbReference type="PANTHER" id="PTHR11511">
    <property type="entry name" value="LARVAL STORAGE PROTEIN/PHENOLOXIDASE"/>
    <property type="match status" value="1"/>
</dbReference>
<dbReference type="Gene3D" id="1.20.1370.10">
    <property type="entry name" value="Hemocyanin, N-terminal domain"/>
    <property type="match status" value="1"/>
</dbReference>
<dbReference type="InterPro" id="IPR005204">
    <property type="entry name" value="Hemocyanin_N"/>
</dbReference>
<dbReference type="GO" id="GO:0005576">
    <property type="term" value="C:extracellular region"/>
    <property type="evidence" value="ECO:0007669"/>
    <property type="project" value="UniProtKB-ARBA"/>
</dbReference>
<dbReference type="Pfam" id="PF03722">
    <property type="entry name" value="Hemocyanin_N"/>
    <property type="match status" value="1"/>
</dbReference>
<accession>A0A7R9JWY9</accession>